<keyword evidence="2 7" id="KW-0032">Aminotransferase</keyword>
<dbReference type="NCBIfam" id="NF010006">
    <property type="entry name" value="PRK13479.1"/>
    <property type="match status" value="1"/>
</dbReference>
<dbReference type="InterPro" id="IPR015422">
    <property type="entry name" value="PyrdxlP-dep_Trfase_small"/>
</dbReference>
<comment type="similarity">
    <text evidence="7">Belongs to the class-V pyridoxal-phosphate-dependent aminotransferase family. PhnW subfamily.</text>
</comment>
<evidence type="ECO:0000256" key="4">
    <source>
        <dbReference type="ARBA" id="ARBA00022898"/>
    </source>
</evidence>
<dbReference type="InterPro" id="IPR024169">
    <property type="entry name" value="SP_NH2Trfase/AEP_transaminase"/>
</dbReference>
<dbReference type="EMBL" id="FTNK01000006">
    <property type="protein sequence ID" value="SIR03433.1"/>
    <property type="molecule type" value="Genomic_DNA"/>
</dbReference>
<evidence type="ECO:0000313" key="9">
    <source>
        <dbReference type="EMBL" id="SIR03433.1"/>
    </source>
</evidence>
<comment type="caution">
    <text evidence="9">The sequence shown here is derived from an EMBL/GenBank/DDBJ whole genome shotgun (WGS) entry which is preliminary data.</text>
</comment>
<dbReference type="Gene3D" id="3.40.640.10">
    <property type="entry name" value="Type I PLP-dependent aspartate aminotransferase-like (Major domain)"/>
    <property type="match status" value="1"/>
</dbReference>
<evidence type="ECO:0000259" key="8">
    <source>
        <dbReference type="Pfam" id="PF00266"/>
    </source>
</evidence>
<keyword evidence="5 7" id="KW-0670">Pyruvate</keyword>
<evidence type="ECO:0000256" key="5">
    <source>
        <dbReference type="ARBA" id="ARBA00023317"/>
    </source>
</evidence>
<reference evidence="9 10" key="1">
    <citation type="submission" date="2017-01" db="EMBL/GenBank/DDBJ databases">
        <authorList>
            <person name="Varghese N."/>
            <person name="Submissions S."/>
        </authorList>
    </citation>
    <scope>NUCLEOTIDE SEQUENCE [LARGE SCALE GENOMIC DNA]</scope>
    <source>
        <strain evidence="9 10">ATCC 23464</strain>
    </source>
</reference>
<accession>A0ABY1JZC2</accession>
<gene>
    <name evidence="7" type="primary">phnW</name>
    <name evidence="9" type="ORF">SAMN05421578_10685</name>
</gene>
<dbReference type="InterPro" id="IPR000192">
    <property type="entry name" value="Aminotrans_V_dom"/>
</dbReference>
<dbReference type="InterPro" id="IPR015424">
    <property type="entry name" value="PyrdxlP-dep_Trfase"/>
</dbReference>
<dbReference type="Proteomes" id="UP000186666">
    <property type="component" value="Unassembled WGS sequence"/>
</dbReference>
<evidence type="ECO:0000256" key="3">
    <source>
        <dbReference type="ARBA" id="ARBA00022679"/>
    </source>
</evidence>
<evidence type="ECO:0000256" key="7">
    <source>
        <dbReference type="HAMAP-Rule" id="MF_01376"/>
    </source>
</evidence>
<comment type="subunit">
    <text evidence="7">Homodimer.</text>
</comment>
<evidence type="ECO:0000313" key="10">
    <source>
        <dbReference type="Proteomes" id="UP000186666"/>
    </source>
</evidence>
<evidence type="ECO:0000256" key="1">
    <source>
        <dbReference type="ARBA" id="ARBA00001933"/>
    </source>
</evidence>
<dbReference type="InterPro" id="IPR015421">
    <property type="entry name" value="PyrdxlP-dep_Trfase_major"/>
</dbReference>
<dbReference type="SUPFAM" id="SSF53383">
    <property type="entry name" value="PLP-dependent transferases"/>
    <property type="match status" value="1"/>
</dbReference>
<keyword evidence="3 7" id="KW-0808">Transferase</keyword>
<dbReference type="PANTHER" id="PTHR42778">
    <property type="entry name" value="2-AMINOETHYLPHOSPHONATE--PYRUVATE TRANSAMINASE"/>
    <property type="match status" value="1"/>
</dbReference>
<comment type="catalytic activity">
    <reaction evidence="6 7">
        <text>(2-aminoethyl)phosphonate + pyruvate = phosphonoacetaldehyde + L-alanine</text>
        <dbReference type="Rhea" id="RHEA:17021"/>
        <dbReference type="ChEBI" id="CHEBI:15361"/>
        <dbReference type="ChEBI" id="CHEBI:57418"/>
        <dbReference type="ChEBI" id="CHEBI:57972"/>
        <dbReference type="ChEBI" id="CHEBI:58383"/>
        <dbReference type="EC" id="2.6.1.37"/>
    </reaction>
</comment>
<dbReference type="NCBIfam" id="TIGR03301">
    <property type="entry name" value="PhnW-AepZ"/>
    <property type="match status" value="1"/>
</dbReference>
<dbReference type="PANTHER" id="PTHR42778:SF1">
    <property type="entry name" value="2-AMINOETHYLPHOSPHONATE--PYRUVATE TRANSAMINASE"/>
    <property type="match status" value="1"/>
</dbReference>
<dbReference type="Pfam" id="PF00266">
    <property type="entry name" value="Aminotran_5"/>
    <property type="match status" value="1"/>
</dbReference>
<comment type="function">
    <text evidence="7">Involved in phosphonate degradation.</text>
</comment>
<organism evidence="9 10">
    <name type="scientific">Paenibacillus macquariensis</name>
    <dbReference type="NCBI Taxonomy" id="948756"/>
    <lineage>
        <taxon>Bacteria</taxon>
        <taxon>Bacillati</taxon>
        <taxon>Bacillota</taxon>
        <taxon>Bacilli</taxon>
        <taxon>Bacillales</taxon>
        <taxon>Paenibacillaceae</taxon>
        <taxon>Paenibacillus</taxon>
    </lineage>
</organism>
<evidence type="ECO:0000256" key="6">
    <source>
        <dbReference type="ARBA" id="ARBA00049460"/>
    </source>
</evidence>
<dbReference type="HAMAP" id="MF_01376">
    <property type="entry name" value="PhnW_aminotrans_5"/>
    <property type="match status" value="1"/>
</dbReference>
<proteinExistence type="inferred from homology"/>
<sequence length="382" mass="43199">MRSVQRNILLTPGPATTTDTVKFAQIVPDICPREPEFGQLMESISTDLTAIVADEKQYTAVLFGGSGTAAMDAVLSSVIGEDTIIIINNGAYGQRMCEIATVYGLHFIEFVSPPDKPVDLSALEQILKLTHTPITHLTVVHHETTTGLLNNINAIGELCKTYQVELIVDAISSFGAVPIQMEDMNISYLIASSNKNVQGLPGVSFVIAPRQKFEGLQHVRQRSYYLNLYDQYKYFLKHNQMRFTAPIQTLYALRQAINEFMLEGIEQRYSRYTQSWESLTQGIHRLGLNHIVAEEHHSKLLTSIIEPICEGYDFQQMHDFFYTKGFTIYPGKVEKLNTFRIANIGDITHHDIDAFLVLLEIYLRDIGFPLREAVITYESKQK</sequence>
<dbReference type="InterPro" id="IPR012703">
    <property type="entry name" value="NH2EtPonate_pyrv_transaminase"/>
</dbReference>
<feature type="modified residue" description="N6-(pyridoxal phosphate)lysine" evidence="7">
    <location>
        <position position="195"/>
    </location>
</feature>
<keyword evidence="10" id="KW-1185">Reference proteome</keyword>
<dbReference type="RefSeq" id="WP_068580188.1">
    <property type="nucleotide sequence ID" value="NZ_FTNK01000006.1"/>
</dbReference>
<name>A0ABY1JZC2_9BACL</name>
<dbReference type="Gene3D" id="3.90.1150.10">
    <property type="entry name" value="Aspartate Aminotransferase, domain 1"/>
    <property type="match status" value="1"/>
</dbReference>
<keyword evidence="4 7" id="KW-0663">Pyridoxal phosphate</keyword>
<feature type="domain" description="Aminotransferase class V" evidence="8">
    <location>
        <begin position="36"/>
        <end position="295"/>
    </location>
</feature>
<dbReference type="PIRSF" id="PIRSF000524">
    <property type="entry name" value="SPT"/>
    <property type="match status" value="1"/>
</dbReference>
<protein>
    <recommendedName>
        <fullName evidence="7">2-aminoethylphosphonate--pyruvate transaminase</fullName>
        <ecNumber evidence="7">2.6.1.37</ecNumber>
    </recommendedName>
    <alternativeName>
        <fullName evidence="7">2-aminoethylphosphonate aminotransferase</fullName>
    </alternativeName>
    <alternativeName>
        <fullName evidence="7">AEP transaminase</fullName>
        <shortName evidence="7">AEPT</shortName>
    </alternativeName>
</protein>
<evidence type="ECO:0000256" key="2">
    <source>
        <dbReference type="ARBA" id="ARBA00022576"/>
    </source>
</evidence>
<comment type="cofactor">
    <cofactor evidence="1 7">
        <name>pyridoxal 5'-phosphate</name>
        <dbReference type="ChEBI" id="CHEBI:597326"/>
    </cofactor>
</comment>
<dbReference type="EC" id="2.6.1.37" evidence="7"/>